<accession>A0A8J6CGC3</accession>
<comment type="caution">
    <text evidence="1">The sequence shown here is derived from an EMBL/GenBank/DDBJ whole genome shotgun (WGS) entry which is preliminary data.</text>
</comment>
<proteinExistence type="predicted"/>
<keyword evidence="2" id="KW-1185">Reference proteome</keyword>
<organism evidence="1 2">
    <name type="scientific">Gossypium anomalum</name>
    <dbReference type="NCBI Taxonomy" id="47600"/>
    <lineage>
        <taxon>Eukaryota</taxon>
        <taxon>Viridiplantae</taxon>
        <taxon>Streptophyta</taxon>
        <taxon>Embryophyta</taxon>
        <taxon>Tracheophyta</taxon>
        <taxon>Spermatophyta</taxon>
        <taxon>Magnoliopsida</taxon>
        <taxon>eudicotyledons</taxon>
        <taxon>Gunneridae</taxon>
        <taxon>Pentapetalae</taxon>
        <taxon>rosids</taxon>
        <taxon>malvids</taxon>
        <taxon>Malvales</taxon>
        <taxon>Malvaceae</taxon>
        <taxon>Malvoideae</taxon>
        <taxon>Gossypium</taxon>
    </lineage>
</organism>
<name>A0A8J6CGC3_9ROSI</name>
<reference evidence="1 2" key="1">
    <citation type="journal article" date="2021" name="bioRxiv">
        <title>The Gossypium anomalum genome as a resource for cotton improvement and evolutionary analysis of hybrid incompatibility.</title>
        <authorList>
            <person name="Grover C.E."/>
            <person name="Yuan D."/>
            <person name="Arick M.A."/>
            <person name="Miller E.R."/>
            <person name="Hu G."/>
            <person name="Peterson D.G."/>
            <person name="Wendel J.F."/>
            <person name="Udall J.A."/>
        </authorList>
    </citation>
    <scope>NUCLEOTIDE SEQUENCE [LARGE SCALE GENOMIC DNA]</scope>
    <source>
        <strain evidence="1">JFW-Udall</strain>
        <tissue evidence="1">Leaf</tissue>
    </source>
</reference>
<sequence length="59" mass="6275">MPCTRVIGASAPSPLTPNYGVRPGTCSVWTMTWRWSGARCRESSDVRCLGTASIANDGS</sequence>
<dbReference type="AlphaFoldDB" id="A0A8J6CGC3"/>
<gene>
    <name evidence="1" type="ORF">CXB51_033781</name>
</gene>
<evidence type="ECO:0000313" key="1">
    <source>
        <dbReference type="EMBL" id="KAG8474022.1"/>
    </source>
</evidence>
<dbReference type="EMBL" id="JAHUZN010000012">
    <property type="protein sequence ID" value="KAG8474022.1"/>
    <property type="molecule type" value="Genomic_DNA"/>
</dbReference>
<evidence type="ECO:0000313" key="2">
    <source>
        <dbReference type="Proteomes" id="UP000701853"/>
    </source>
</evidence>
<dbReference type="Proteomes" id="UP000701853">
    <property type="component" value="Chromosome 12"/>
</dbReference>
<protein>
    <submittedName>
        <fullName evidence="1">Uncharacterized protein</fullName>
    </submittedName>
</protein>